<dbReference type="AlphaFoldDB" id="D5EHN6"/>
<evidence type="ECO:0000313" key="2">
    <source>
        <dbReference type="Proteomes" id="UP000000925"/>
    </source>
</evidence>
<dbReference type="RefSeq" id="WP_013042799.1">
    <property type="nucleotide sequence ID" value="NC_014008.1"/>
</dbReference>
<evidence type="ECO:0000313" key="1">
    <source>
        <dbReference type="EMBL" id="ADE54077.1"/>
    </source>
</evidence>
<dbReference type="Proteomes" id="UP000000925">
    <property type="component" value="Chromosome"/>
</dbReference>
<accession>D5EHN6</accession>
<dbReference type="KEGG" id="caa:Caka_1055"/>
<organism evidence="1 2">
    <name type="scientific">Coraliomargarita akajimensis (strain DSM 45221 / IAM 15411 / JCM 23193 / KCTC 12865 / 04OKA010-24)</name>
    <dbReference type="NCBI Taxonomy" id="583355"/>
    <lineage>
        <taxon>Bacteria</taxon>
        <taxon>Pseudomonadati</taxon>
        <taxon>Verrucomicrobiota</taxon>
        <taxon>Opitutia</taxon>
        <taxon>Puniceicoccales</taxon>
        <taxon>Coraliomargaritaceae</taxon>
        <taxon>Coraliomargarita</taxon>
    </lineage>
</organism>
<name>D5EHN6_CORAD</name>
<reference evidence="1 2" key="1">
    <citation type="journal article" date="2010" name="Stand. Genomic Sci.">
        <title>Complete genome sequence of Coraliomargarita akajimensis type strain (04OKA010-24).</title>
        <authorList>
            <person name="Mavromatis K."/>
            <person name="Abt B."/>
            <person name="Brambilla E."/>
            <person name="Lapidus A."/>
            <person name="Copeland A."/>
            <person name="Deshpande S."/>
            <person name="Nolan M."/>
            <person name="Lucas S."/>
            <person name="Tice H."/>
            <person name="Cheng J.F."/>
            <person name="Han C."/>
            <person name="Detter J.C."/>
            <person name="Woyke T."/>
            <person name="Goodwin L."/>
            <person name="Pitluck S."/>
            <person name="Held B."/>
            <person name="Brettin T."/>
            <person name="Tapia R."/>
            <person name="Ivanova N."/>
            <person name="Mikhailova N."/>
            <person name="Pati A."/>
            <person name="Liolios K."/>
            <person name="Chen A."/>
            <person name="Palaniappan K."/>
            <person name="Land M."/>
            <person name="Hauser L."/>
            <person name="Chang Y.J."/>
            <person name="Jeffries C.D."/>
            <person name="Rohde M."/>
            <person name="Goker M."/>
            <person name="Bristow J."/>
            <person name="Eisen J.A."/>
            <person name="Markowitz V."/>
            <person name="Hugenholtz P."/>
            <person name="Klenk H.P."/>
            <person name="Kyrpides N.C."/>
        </authorList>
    </citation>
    <scope>NUCLEOTIDE SEQUENCE [LARGE SCALE GENOMIC DNA]</scope>
    <source>
        <strain evidence="2">DSM 45221 / IAM 15411 / JCM 23193 / KCTC 12865</strain>
    </source>
</reference>
<proteinExistence type="predicted"/>
<dbReference type="EMBL" id="CP001998">
    <property type="protein sequence ID" value="ADE54077.1"/>
    <property type="molecule type" value="Genomic_DNA"/>
</dbReference>
<dbReference type="OrthoDB" id="9819434at2"/>
<keyword evidence="2" id="KW-1185">Reference proteome</keyword>
<dbReference type="HOGENOM" id="CLU_813075_0_0_0"/>
<gene>
    <name evidence="1" type="ordered locus">Caka_1055</name>
</gene>
<dbReference type="STRING" id="583355.Caka_1055"/>
<protein>
    <submittedName>
        <fullName evidence="1">Uncharacterized protein</fullName>
    </submittedName>
</protein>
<sequence length="341" mass="39565">MSETETDANILSPQEQLSARWDKVAFRAQGSPFEDLSVACLAKNSGTRAWSRPGVKGDTLARYAYFSFEELLEIEKLDLRLATQLLEICEVTLLFEEECDDLGSFQEIDNQAHAQRMRFVEEFGLYQDYPVKLANLNHELRELCGAEDVKTFIELMEFLDRLADKAWIGGSYKCLQNVFAHGDENGLTEHFPYRLGHRGFHLPEALSFCLNRLKRRELQEVHEYYERRRKRGRLMSKPPQLPAVVEDQLLPEILECLHYFGRRQPRLLIRLHDSVFLCRELMNLNDPQTEGVLHWLIHLALGIFRPSANKDVGEDLKQLSKPMDEEICSDLRKLVNDDSSH</sequence>